<evidence type="ECO:0000256" key="1">
    <source>
        <dbReference type="ARBA" id="ARBA00005531"/>
    </source>
</evidence>
<dbReference type="InterPro" id="IPR001099">
    <property type="entry name" value="Chalcone/stilbene_synt_N"/>
</dbReference>
<dbReference type="EMBL" id="FOHJ01000004">
    <property type="protein sequence ID" value="SET31765.1"/>
    <property type="molecule type" value="Genomic_DNA"/>
</dbReference>
<evidence type="ECO:0000313" key="8">
    <source>
        <dbReference type="Proteomes" id="UP000199095"/>
    </source>
</evidence>
<evidence type="ECO:0000256" key="4">
    <source>
        <dbReference type="PIRSR" id="PIRSR000451-1"/>
    </source>
</evidence>
<accession>A0A1I0DH97</accession>
<dbReference type="PANTHER" id="PTHR11877:SF99">
    <property type="entry name" value="1,3,6,8-TETRAHYDROXYNAPHTHALENE SYNTHASE"/>
    <property type="match status" value="1"/>
</dbReference>
<dbReference type="PROSITE" id="PS00441">
    <property type="entry name" value="CHALCONE_SYNTH"/>
    <property type="match status" value="1"/>
</dbReference>
<dbReference type="Gene3D" id="3.40.47.10">
    <property type="match status" value="2"/>
</dbReference>
<dbReference type="InterPro" id="IPR016039">
    <property type="entry name" value="Thiolase-like"/>
</dbReference>
<proteinExistence type="inferred from homology"/>
<dbReference type="SUPFAM" id="SSF53901">
    <property type="entry name" value="Thiolase-like"/>
    <property type="match status" value="2"/>
</dbReference>
<evidence type="ECO:0000256" key="3">
    <source>
        <dbReference type="ARBA" id="ARBA00023315"/>
    </source>
</evidence>
<reference evidence="8" key="1">
    <citation type="submission" date="2016-10" db="EMBL/GenBank/DDBJ databases">
        <authorList>
            <person name="Varghese N."/>
            <person name="Submissions S."/>
        </authorList>
    </citation>
    <scope>NUCLEOTIDE SEQUENCE [LARGE SCALE GENOMIC DNA]</scope>
    <source>
        <strain evidence="8">CGMCC 1.3566</strain>
    </source>
</reference>
<evidence type="ECO:0000256" key="2">
    <source>
        <dbReference type="ARBA" id="ARBA00022679"/>
    </source>
</evidence>
<feature type="domain" description="Chalcone/stilbene synthase C-terminal" evidence="6">
    <location>
        <begin position="236"/>
        <end position="358"/>
    </location>
</feature>
<keyword evidence="2" id="KW-0808">Transferase</keyword>
<dbReference type="AlphaFoldDB" id="A0A1I0DH97"/>
<dbReference type="Pfam" id="PF02797">
    <property type="entry name" value="Chal_sti_synt_C"/>
    <property type="match status" value="1"/>
</dbReference>
<feature type="active site" description="Acyl-thioester intermediate" evidence="4">
    <location>
        <position position="144"/>
    </location>
</feature>
<dbReference type="Proteomes" id="UP000199095">
    <property type="component" value="Unassembled WGS sequence"/>
</dbReference>
<dbReference type="InterPro" id="IPR011141">
    <property type="entry name" value="Polyketide_synthase_type-III"/>
</dbReference>
<dbReference type="RefSeq" id="WP_093133244.1">
    <property type="nucleotide sequence ID" value="NZ_FOHJ01000004.1"/>
</dbReference>
<dbReference type="PANTHER" id="PTHR11877">
    <property type="entry name" value="HYDROXYMETHYLGLUTARYL-COA SYNTHASE"/>
    <property type="match status" value="1"/>
</dbReference>
<dbReference type="InterPro" id="IPR012328">
    <property type="entry name" value="Chalcone/stilbene_synt_C"/>
</dbReference>
<dbReference type="PIRSF" id="PIRSF000451">
    <property type="entry name" value="PKS_III"/>
    <property type="match status" value="1"/>
</dbReference>
<keyword evidence="3" id="KW-0012">Acyltransferase</keyword>
<dbReference type="CDD" id="cd00831">
    <property type="entry name" value="CHS_like"/>
    <property type="match status" value="1"/>
</dbReference>
<evidence type="ECO:0000313" key="7">
    <source>
        <dbReference type="EMBL" id="SET31765.1"/>
    </source>
</evidence>
<sequence length="363" mass="40971">MSTIASIGIGIPKYKLTQKDAKDFIRMISHRSSQHIERLLPVFDHAAIQDRQLVVPVDWLKEDHSFEERNQLYMEKAIIYIKQAIEDCLNHSFFLEQSVHTENIDCIIFVSSTGIATPTIDAFIMNELPFTENVTRIPIWGLGCAGGASGIARASEYLRAHPDENVLLLNIEFSSLSFQKNDKRKSNFIGSALFGDGVSCVLMIGEESELRINLKQTAPKVINSSSKIKKDELDVMGWDIRNSGFHVIFGKSIPKLVESFWGKHLREFLHKHHLNINDFPFLIAHPGGKKVLEAMEKVLNVSKELFNFSYKVLQNHGNMSSPTVIYVLKEVMESAPEENTKSIVSALGPGFSSELVLLEWKNQ</sequence>
<evidence type="ECO:0000259" key="5">
    <source>
        <dbReference type="Pfam" id="PF00195"/>
    </source>
</evidence>
<dbReference type="GO" id="GO:0016747">
    <property type="term" value="F:acyltransferase activity, transferring groups other than amino-acyl groups"/>
    <property type="evidence" value="ECO:0007669"/>
    <property type="project" value="InterPro"/>
</dbReference>
<protein>
    <submittedName>
        <fullName evidence="7">Alkylresorcinol/alkylpyrone synthase</fullName>
    </submittedName>
</protein>
<dbReference type="Pfam" id="PF00195">
    <property type="entry name" value="Chal_sti_synt_N"/>
    <property type="match status" value="1"/>
</dbReference>
<organism evidence="7 8">
    <name type="scientific">Salinibacillus kushneri</name>
    <dbReference type="NCBI Taxonomy" id="237682"/>
    <lineage>
        <taxon>Bacteria</taxon>
        <taxon>Bacillati</taxon>
        <taxon>Bacillota</taxon>
        <taxon>Bacilli</taxon>
        <taxon>Bacillales</taxon>
        <taxon>Bacillaceae</taxon>
        <taxon>Salinibacillus</taxon>
    </lineage>
</organism>
<dbReference type="OrthoDB" id="9786288at2"/>
<dbReference type="InterPro" id="IPR018088">
    <property type="entry name" value="Chalcone/stilbene_synthase_AS"/>
</dbReference>
<dbReference type="GO" id="GO:0030639">
    <property type="term" value="P:polyketide biosynthetic process"/>
    <property type="evidence" value="ECO:0007669"/>
    <property type="project" value="TreeGrafter"/>
</dbReference>
<name>A0A1I0DH97_9BACI</name>
<evidence type="ECO:0000259" key="6">
    <source>
        <dbReference type="Pfam" id="PF02797"/>
    </source>
</evidence>
<keyword evidence="8" id="KW-1185">Reference proteome</keyword>
<comment type="similarity">
    <text evidence="1">Belongs to the thiolase-like superfamily. Chalcone/stilbene synthases family.</text>
</comment>
<gene>
    <name evidence="7" type="ORF">SAMN05421676_10419</name>
</gene>
<dbReference type="STRING" id="237682.SAMN05421676_10419"/>
<feature type="domain" description="Chalcone/stilbene synthase N-terminal" evidence="5">
    <location>
        <begin position="2"/>
        <end position="203"/>
    </location>
</feature>